<dbReference type="GO" id="GO:0031625">
    <property type="term" value="F:ubiquitin protein ligase binding"/>
    <property type="evidence" value="ECO:0007669"/>
    <property type="project" value="TreeGrafter"/>
</dbReference>
<reference evidence="5" key="1">
    <citation type="journal article" date="2021" name="IMA Fungus">
        <title>Genomic characterization of three marine fungi, including Emericellopsis atlantica sp. nov. with signatures of a generalist lifestyle and marine biomass degradation.</title>
        <authorList>
            <person name="Hagestad O.C."/>
            <person name="Hou L."/>
            <person name="Andersen J.H."/>
            <person name="Hansen E.H."/>
            <person name="Altermark B."/>
            <person name="Li C."/>
            <person name="Kuhnert E."/>
            <person name="Cox R.J."/>
            <person name="Crous P.W."/>
            <person name="Spatafora J.W."/>
            <person name="Lail K."/>
            <person name="Amirebrahimi M."/>
            <person name="Lipzen A."/>
            <person name="Pangilinan J."/>
            <person name="Andreopoulos W."/>
            <person name="Hayes R.D."/>
            <person name="Ng V."/>
            <person name="Grigoriev I.V."/>
            <person name="Jackson S.A."/>
            <person name="Sutton T.D.S."/>
            <person name="Dobson A.D.W."/>
            <person name="Rama T."/>
        </authorList>
    </citation>
    <scope>NUCLEOTIDE SEQUENCE</scope>
    <source>
        <strain evidence="5">TRa018bII</strain>
    </source>
</reference>
<feature type="compositionally biased region" description="Polar residues" evidence="3">
    <location>
        <begin position="445"/>
        <end position="467"/>
    </location>
</feature>
<dbReference type="PANTHER" id="PTHR11188:SF17">
    <property type="entry name" value="FI21816P1"/>
    <property type="match status" value="1"/>
</dbReference>
<dbReference type="SUPFAM" id="SSF81296">
    <property type="entry name" value="E set domains"/>
    <property type="match status" value="1"/>
</dbReference>
<dbReference type="InterPro" id="IPR011021">
    <property type="entry name" value="Arrestin-like_N"/>
</dbReference>
<feature type="compositionally biased region" description="Polar residues" evidence="3">
    <location>
        <begin position="480"/>
        <end position="498"/>
    </location>
</feature>
<evidence type="ECO:0000313" key="6">
    <source>
        <dbReference type="Proteomes" id="UP000824998"/>
    </source>
</evidence>
<name>A0A9P7Y855_9HELO</name>
<evidence type="ECO:0000256" key="2">
    <source>
        <dbReference type="ARBA" id="ARBA00038766"/>
    </source>
</evidence>
<accession>A0A9P7Y855</accession>
<dbReference type="Proteomes" id="UP000824998">
    <property type="component" value="Unassembled WGS sequence"/>
</dbReference>
<sequence>MVGFNPFGSVTGKTSATLFEIRVENEIMVLRGGESEASSQMLKGTVVLCLPSSLKVEDVHLRMTGQLKAGWSDQRNTPTGVSNSRTERITEIFSHRWAPFVGGTGTGTGSSSRGTLLPAGNYEWPFELLIPGGMAESIEGISDSHIVYKLKATVARGKLAYDLHAWKPVRIVRTLDPAALELAHAMTVENVWPNKIEYSLVIPQKAIIFGTAINVEMRFTSLLKGLKIGNIKCELQETQEITIPGATTSTERFHKNTRSIDVWNFELNDEEDYYDILDENGQDGYTIKEVMPLPKRLARCVQDVDVHGIKVRHKVKFNIALHNPDGHVSELRATLPITIFISPNMPLTADGCLVDQTPMSTQTTDLAQHAPPLYGEHILDQLYADVDQSGFMTPAPQSGMNTPFRGQSRAGSSENLHGMATESPPHPAGAVPPAALQSRLQNLNSASGNSSFLRRHPGSNSGGNTPHSHPAHDTEHGYFPNSSHSGTASGQTSNPLSRRTSEEEDHRNGTSNMTSGQHTPEHVDYKELGDLSRVPSYTTAVKTPIRGMSYTENLPNYYAAISVPPSPNQRFRNLSTPTAERRSSEITSNGVNGIPRNAVSSMGFTPIHPPPLAFSNDADERRRLNILQSRDRH</sequence>
<dbReference type="Gene3D" id="2.60.40.640">
    <property type="match status" value="1"/>
</dbReference>
<dbReference type="AlphaFoldDB" id="A0A9P7Y855"/>
<dbReference type="Pfam" id="PF00339">
    <property type="entry name" value="Arrestin_N"/>
    <property type="match status" value="1"/>
</dbReference>
<feature type="region of interest" description="Disordered" evidence="3">
    <location>
        <begin position="389"/>
        <end position="432"/>
    </location>
</feature>
<dbReference type="InterPro" id="IPR050357">
    <property type="entry name" value="Arrestin_domain-protein"/>
</dbReference>
<feature type="compositionally biased region" description="Polar residues" evidence="3">
    <location>
        <begin position="395"/>
        <end position="415"/>
    </location>
</feature>
<feature type="region of interest" description="Disordered" evidence="3">
    <location>
        <begin position="574"/>
        <end position="594"/>
    </location>
</feature>
<dbReference type="EMBL" id="MU251856">
    <property type="protein sequence ID" value="KAG9228816.1"/>
    <property type="molecule type" value="Genomic_DNA"/>
</dbReference>
<dbReference type="OrthoDB" id="2333384at2759"/>
<feature type="compositionally biased region" description="Polar residues" evidence="3">
    <location>
        <begin position="509"/>
        <end position="518"/>
    </location>
</feature>
<evidence type="ECO:0000313" key="5">
    <source>
        <dbReference type="EMBL" id="KAG9228816.1"/>
    </source>
</evidence>
<feature type="domain" description="Arrestin C-terminal-like" evidence="4">
    <location>
        <begin position="192"/>
        <end position="344"/>
    </location>
</feature>
<comment type="subunit">
    <text evidence="2">Interacts with hulA.</text>
</comment>
<evidence type="ECO:0000259" key="4">
    <source>
        <dbReference type="SMART" id="SM01017"/>
    </source>
</evidence>
<dbReference type="PANTHER" id="PTHR11188">
    <property type="entry name" value="ARRESTIN DOMAIN CONTAINING PROTEIN"/>
    <property type="match status" value="1"/>
</dbReference>
<proteinExistence type="inferred from homology"/>
<comment type="caution">
    <text evidence="5">The sequence shown here is derived from an EMBL/GenBank/DDBJ whole genome shotgun (WGS) entry which is preliminary data.</text>
</comment>
<organism evidence="5 6">
    <name type="scientific">Amylocarpus encephaloides</name>
    <dbReference type="NCBI Taxonomy" id="45428"/>
    <lineage>
        <taxon>Eukaryota</taxon>
        <taxon>Fungi</taxon>
        <taxon>Dikarya</taxon>
        <taxon>Ascomycota</taxon>
        <taxon>Pezizomycotina</taxon>
        <taxon>Leotiomycetes</taxon>
        <taxon>Helotiales</taxon>
        <taxon>Helotiales incertae sedis</taxon>
        <taxon>Amylocarpus</taxon>
    </lineage>
</organism>
<evidence type="ECO:0000256" key="3">
    <source>
        <dbReference type="SAM" id="MobiDB-lite"/>
    </source>
</evidence>
<evidence type="ECO:0000256" key="1">
    <source>
        <dbReference type="ARBA" id="ARBA00005298"/>
    </source>
</evidence>
<dbReference type="GO" id="GO:0070086">
    <property type="term" value="P:ubiquitin-dependent endocytosis"/>
    <property type="evidence" value="ECO:0007669"/>
    <property type="project" value="TreeGrafter"/>
</dbReference>
<dbReference type="SMART" id="SM01017">
    <property type="entry name" value="Arrestin_C"/>
    <property type="match status" value="1"/>
</dbReference>
<comment type="similarity">
    <text evidence="1">Belongs to the arrestin family.</text>
</comment>
<dbReference type="GO" id="GO:0005829">
    <property type="term" value="C:cytosol"/>
    <property type="evidence" value="ECO:0007669"/>
    <property type="project" value="TreeGrafter"/>
</dbReference>
<dbReference type="GO" id="GO:0030674">
    <property type="term" value="F:protein-macromolecule adaptor activity"/>
    <property type="evidence" value="ECO:0007669"/>
    <property type="project" value="TreeGrafter"/>
</dbReference>
<dbReference type="GO" id="GO:0005886">
    <property type="term" value="C:plasma membrane"/>
    <property type="evidence" value="ECO:0007669"/>
    <property type="project" value="TreeGrafter"/>
</dbReference>
<feature type="compositionally biased region" description="Basic and acidic residues" evidence="3">
    <location>
        <begin position="499"/>
        <end position="508"/>
    </location>
</feature>
<dbReference type="InterPro" id="IPR014752">
    <property type="entry name" value="Arrestin-like_C"/>
</dbReference>
<feature type="region of interest" description="Disordered" evidence="3">
    <location>
        <begin position="445"/>
        <end position="521"/>
    </location>
</feature>
<keyword evidence="6" id="KW-1185">Reference proteome</keyword>
<dbReference type="InterPro" id="IPR011022">
    <property type="entry name" value="Arrestin_C-like"/>
</dbReference>
<dbReference type="InterPro" id="IPR014756">
    <property type="entry name" value="Ig_E-set"/>
</dbReference>
<protein>
    <submittedName>
        <fullName evidence="5">Carbon catabolite repression protein-like protein cred</fullName>
    </submittedName>
</protein>
<dbReference type="Pfam" id="PF02752">
    <property type="entry name" value="Arrestin_C"/>
    <property type="match status" value="1"/>
</dbReference>
<gene>
    <name evidence="5" type="ORF">BJ875DRAFT_223112</name>
</gene>